<accession>A0AA48GHA2</accession>
<keyword evidence="1" id="KW-0677">Repeat</keyword>
<feature type="transmembrane region" description="Helical" evidence="3">
    <location>
        <begin position="44"/>
        <end position="65"/>
    </location>
</feature>
<dbReference type="EMBL" id="AP027080">
    <property type="protein sequence ID" value="BDU70929.1"/>
    <property type="molecule type" value="Genomic_DNA"/>
</dbReference>
<keyword evidence="3" id="KW-0812">Transmembrane</keyword>
<gene>
    <name evidence="4" type="ORF">METEAL_01030</name>
</gene>
<keyword evidence="2" id="KW-0802">TPR repeat</keyword>
<keyword evidence="3" id="KW-1133">Transmembrane helix</keyword>
<dbReference type="PANTHER" id="PTHR45586:SF1">
    <property type="entry name" value="LIPOPOLYSACCHARIDE ASSEMBLY PROTEIN B"/>
    <property type="match status" value="1"/>
</dbReference>
<reference evidence="5" key="1">
    <citation type="journal article" date="2023" name="Int. J. Syst. Evol. Microbiol.">
        <title>Mesoterricola silvestris gen. nov., sp. nov., Mesoterricola sediminis sp. nov., Geothrix oryzae sp. nov., Geothrix edaphica sp. nov., Geothrix rubra sp. nov., and Geothrix limicola sp. nov., six novel members of Acidobacteriota isolated from soils.</title>
        <authorList>
            <person name="Itoh H."/>
            <person name="Sugisawa Y."/>
            <person name="Mise K."/>
            <person name="Xu Z."/>
            <person name="Kuniyasu M."/>
            <person name="Ushijima N."/>
            <person name="Kawano K."/>
            <person name="Kobayashi E."/>
            <person name="Shiratori Y."/>
            <person name="Masuda Y."/>
            <person name="Senoo K."/>
        </authorList>
    </citation>
    <scope>NUCLEOTIDE SEQUENCE [LARGE SCALE GENOMIC DNA]</scope>
    <source>
        <strain evidence="5">W79</strain>
    </source>
</reference>
<dbReference type="AlphaFoldDB" id="A0AA48GHA2"/>
<proteinExistence type="predicted"/>
<dbReference type="KEGG" id="msil:METEAL_01030"/>
<evidence type="ECO:0000256" key="2">
    <source>
        <dbReference type="ARBA" id="ARBA00022803"/>
    </source>
</evidence>
<protein>
    <submittedName>
        <fullName evidence="4">Tetratricopeptide repeat domain protein</fullName>
    </submittedName>
</protein>
<dbReference type="InterPro" id="IPR019734">
    <property type="entry name" value="TPR_rpt"/>
</dbReference>
<name>A0AA48GHA2_9BACT</name>
<dbReference type="SMART" id="SM00028">
    <property type="entry name" value="TPR"/>
    <property type="match status" value="4"/>
</dbReference>
<keyword evidence="3" id="KW-0472">Membrane</keyword>
<dbReference type="InterPro" id="IPR011990">
    <property type="entry name" value="TPR-like_helical_dom_sf"/>
</dbReference>
<dbReference type="InterPro" id="IPR051012">
    <property type="entry name" value="CellSynth/LPSAsmb/PSIAsmb"/>
</dbReference>
<evidence type="ECO:0000313" key="5">
    <source>
        <dbReference type="Proteomes" id="UP001238179"/>
    </source>
</evidence>
<dbReference type="SUPFAM" id="SSF48452">
    <property type="entry name" value="TPR-like"/>
    <property type="match status" value="2"/>
</dbReference>
<evidence type="ECO:0000256" key="3">
    <source>
        <dbReference type="SAM" id="Phobius"/>
    </source>
</evidence>
<keyword evidence="5" id="KW-1185">Reference proteome</keyword>
<dbReference type="PANTHER" id="PTHR45586">
    <property type="entry name" value="TPR REPEAT-CONTAINING PROTEIN PA4667"/>
    <property type="match status" value="1"/>
</dbReference>
<organism evidence="4 5">
    <name type="scientific">Mesoterricola silvestris</name>
    <dbReference type="NCBI Taxonomy" id="2927979"/>
    <lineage>
        <taxon>Bacteria</taxon>
        <taxon>Pseudomonadati</taxon>
        <taxon>Acidobacteriota</taxon>
        <taxon>Holophagae</taxon>
        <taxon>Holophagales</taxon>
        <taxon>Holophagaceae</taxon>
        <taxon>Mesoterricola</taxon>
    </lineage>
</organism>
<evidence type="ECO:0000313" key="4">
    <source>
        <dbReference type="EMBL" id="BDU70929.1"/>
    </source>
</evidence>
<dbReference type="RefSeq" id="WP_316413828.1">
    <property type="nucleotide sequence ID" value="NZ_AP027080.1"/>
</dbReference>
<feature type="transmembrane region" description="Helical" evidence="3">
    <location>
        <begin position="7"/>
        <end position="24"/>
    </location>
</feature>
<dbReference type="Gene3D" id="1.25.40.10">
    <property type="entry name" value="Tetratricopeptide repeat domain"/>
    <property type="match status" value="2"/>
</dbReference>
<sequence>MRLINVLFIVLIAFVLMSVGYVYMGNTAVLGQNIKLWTDVSVRVSSLLVGAFLLGFVLNLLYTGIMEFTRFVKGINASAATRAGKRLSSLLTEARDLLSHGLPGHARQVLESVLRERGDHVAASLLMAEALVKLGDYDAAVKHLEGCAQAHPEAIEFQYLLADALIAARNPEAAAVLLKRVAGDNPKVALRALRKLRTLHMDAGRWEEALDVHKRLMSRFAKEVNSPERAQGTALQYQVGLTKVEADLYKEAAQIFQQILKEDTTFVPAYLSLGRCMILQDQEVQGLEIWQEGFRTTGEGALLQEVEDYFIQSGKPEEGLAVLRRIAATSEFATTAKFFLGKMLYRLEILDEALVLFQEVRAQVVYSPILFFFMAKIHSRRGRMEQALNEYRQLLRNLGILRQRFECSVCGQKTPDYVDRCEACGSWNSSHFMFKENELPELHLRPETGPWVGMI</sequence>
<dbReference type="Proteomes" id="UP001238179">
    <property type="component" value="Chromosome"/>
</dbReference>
<dbReference type="Pfam" id="PF14559">
    <property type="entry name" value="TPR_19"/>
    <property type="match status" value="1"/>
</dbReference>
<dbReference type="Pfam" id="PF13432">
    <property type="entry name" value="TPR_16"/>
    <property type="match status" value="1"/>
</dbReference>
<evidence type="ECO:0000256" key="1">
    <source>
        <dbReference type="ARBA" id="ARBA00022737"/>
    </source>
</evidence>